<dbReference type="Pfam" id="PF12966">
    <property type="entry name" value="AtpR"/>
    <property type="match status" value="1"/>
</dbReference>
<protein>
    <recommendedName>
        <fullName evidence="4">ATP synthase subunit I</fullName>
    </recommendedName>
</protein>
<dbReference type="AlphaFoldDB" id="A0A4U0H4X2"/>
<dbReference type="Proteomes" id="UP000309872">
    <property type="component" value="Unassembled WGS sequence"/>
</dbReference>
<sequence length="103" mass="11660">MMNELFIIIWTLVAGFLLGVLFFGGLWLTVNKTSKSKRPGLLALGSFMSRMVIVLVGFYFIGAESWQRMFVAFAGLMIARVLITNFVRAKQSDIQRKEGNHEI</sequence>
<dbReference type="InterPro" id="IPR017581">
    <property type="entry name" value="AtpR-like"/>
</dbReference>
<feature type="transmembrane region" description="Helical" evidence="1">
    <location>
        <begin position="68"/>
        <end position="87"/>
    </location>
</feature>
<dbReference type="SUPFAM" id="SSF103473">
    <property type="entry name" value="MFS general substrate transporter"/>
    <property type="match status" value="1"/>
</dbReference>
<name>A0A4U0H4X2_9SPHI</name>
<feature type="transmembrane region" description="Helical" evidence="1">
    <location>
        <begin position="41"/>
        <end position="62"/>
    </location>
</feature>
<organism evidence="2 3">
    <name type="scientific">Sphingobacterium alkalisoli</name>
    <dbReference type="NCBI Taxonomy" id="1874115"/>
    <lineage>
        <taxon>Bacteria</taxon>
        <taxon>Pseudomonadati</taxon>
        <taxon>Bacteroidota</taxon>
        <taxon>Sphingobacteriia</taxon>
        <taxon>Sphingobacteriales</taxon>
        <taxon>Sphingobacteriaceae</taxon>
        <taxon>Sphingobacterium</taxon>
    </lineage>
</organism>
<dbReference type="EMBL" id="SUKA01000002">
    <property type="protein sequence ID" value="TJY66761.1"/>
    <property type="molecule type" value="Genomic_DNA"/>
</dbReference>
<evidence type="ECO:0000256" key="1">
    <source>
        <dbReference type="SAM" id="Phobius"/>
    </source>
</evidence>
<dbReference type="NCBIfam" id="TIGR03165">
    <property type="entry name" value="F1F0_chp_2"/>
    <property type="match status" value="1"/>
</dbReference>
<comment type="caution">
    <text evidence="2">The sequence shown here is derived from an EMBL/GenBank/DDBJ whole genome shotgun (WGS) entry which is preliminary data.</text>
</comment>
<dbReference type="OrthoDB" id="467414at2"/>
<feature type="transmembrane region" description="Helical" evidence="1">
    <location>
        <begin position="6"/>
        <end position="29"/>
    </location>
</feature>
<evidence type="ECO:0000313" key="2">
    <source>
        <dbReference type="EMBL" id="TJY66761.1"/>
    </source>
</evidence>
<reference evidence="2 3" key="1">
    <citation type="submission" date="2019-04" db="EMBL/GenBank/DDBJ databases">
        <title>Sphingobacterium olei sp. nov., isolated from oil-contaminated soil.</title>
        <authorList>
            <person name="Liu B."/>
        </authorList>
    </citation>
    <scope>NUCLEOTIDE SEQUENCE [LARGE SCALE GENOMIC DNA]</scope>
    <source>
        <strain evidence="2 3">Y3L14</strain>
    </source>
</reference>
<keyword evidence="3" id="KW-1185">Reference proteome</keyword>
<accession>A0A4U0H4X2</accession>
<keyword evidence="1" id="KW-0812">Transmembrane</keyword>
<proteinExistence type="predicted"/>
<dbReference type="InterPro" id="IPR036259">
    <property type="entry name" value="MFS_trans_sf"/>
</dbReference>
<keyword evidence="1" id="KW-1133">Transmembrane helix</keyword>
<evidence type="ECO:0008006" key="4">
    <source>
        <dbReference type="Google" id="ProtNLM"/>
    </source>
</evidence>
<gene>
    <name evidence="2" type="ORF">FAZ19_07535</name>
</gene>
<dbReference type="RefSeq" id="WP_136820110.1">
    <property type="nucleotide sequence ID" value="NZ_BMJX01000002.1"/>
</dbReference>
<keyword evidence="1" id="KW-0472">Membrane</keyword>
<evidence type="ECO:0000313" key="3">
    <source>
        <dbReference type="Proteomes" id="UP000309872"/>
    </source>
</evidence>